<comment type="caution">
    <text evidence="1">The sequence shown here is derived from an EMBL/GenBank/DDBJ whole genome shotgun (WGS) entry which is preliminary data.</text>
</comment>
<accession>A0A511UVM1</accession>
<organism evidence="1 2">
    <name type="scientific">Cerasibacillus quisquiliarum</name>
    <dbReference type="NCBI Taxonomy" id="227865"/>
    <lineage>
        <taxon>Bacteria</taxon>
        <taxon>Bacillati</taxon>
        <taxon>Bacillota</taxon>
        <taxon>Bacilli</taxon>
        <taxon>Bacillales</taxon>
        <taxon>Bacillaceae</taxon>
        <taxon>Cerasibacillus</taxon>
    </lineage>
</organism>
<dbReference type="AlphaFoldDB" id="A0A511UVM1"/>
<dbReference type="Proteomes" id="UP000321491">
    <property type="component" value="Unassembled WGS sequence"/>
</dbReference>
<evidence type="ECO:0000313" key="2">
    <source>
        <dbReference type="Proteomes" id="UP000321491"/>
    </source>
</evidence>
<sequence>MAQDIQPKIVVVEALTDSKSLSMVFEDTERKIAQLRLSEEHFDAMLELVHTLPKLVPVIKQIENIMDFAKDVWGDERTFEAIVEGVNDVVPVKKGAEIIEETKEHFKANEDMAPISLLNIKEERLSVD</sequence>
<dbReference type="OrthoDB" id="2357456at2"/>
<keyword evidence="2" id="KW-1185">Reference proteome</keyword>
<dbReference type="RefSeq" id="WP_146934610.1">
    <property type="nucleotide sequence ID" value="NZ_BJXW01000003.1"/>
</dbReference>
<reference evidence="1 2" key="1">
    <citation type="submission" date="2019-07" db="EMBL/GenBank/DDBJ databases">
        <title>Whole genome shotgun sequence of Cerasibacillus quisquiliarum NBRC 102429.</title>
        <authorList>
            <person name="Hosoyama A."/>
            <person name="Uohara A."/>
            <person name="Ohji S."/>
            <person name="Ichikawa N."/>
        </authorList>
    </citation>
    <scope>NUCLEOTIDE SEQUENCE [LARGE SCALE GENOMIC DNA]</scope>
    <source>
        <strain evidence="1 2">NBRC 102429</strain>
    </source>
</reference>
<evidence type="ECO:0000313" key="1">
    <source>
        <dbReference type="EMBL" id="GEN29961.1"/>
    </source>
</evidence>
<protein>
    <submittedName>
        <fullName evidence="1">Uncharacterized protein</fullName>
    </submittedName>
</protein>
<proteinExistence type="predicted"/>
<gene>
    <name evidence="1" type="ORF">CQU01_01990</name>
</gene>
<dbReference type="EMBL" id="BJXW01000003">
    <property type="protein sequence ID" value="GEN29961.1"/>
    <property type="molecule type" value="Genomic_DNA"/>
</dbReference>
<name>A0A511UVM1_9BACI</name>